<proteinExistence type="predicted"/>
<evidence type="ECO:0000313" key="2">
    <source>
        <dbReference type="Proteomes" id="UP001168821"/>
    </source>
</evidence>
<dbReference type="Proteomes" id="UP001168821">
    <property type="component" value="Unassembled WGS sequence"/>
</dbReference>
<evidence type="ECO:0000313" key="1">
    <source>
        <dbReference type="EMBL" id="KAJ3651110.1"/>
    </source>
</evidence>
<dbReference type="AlphaFoldDB" id="A0AA38MBR3"/>
<organism evidence="1 2">
    <name type="scientific">Zophobas morio</name>
    <dbReference type="NCBI Taxonomy" id="2755281"/>
    <lineage>
        <taxon>Eukaryota</taxon>
        <taxon>Metazoa</taxon>
        <taxon>Ecdysozoa</taxon>
        <taxon>Arthropoda</taxon>
        <taxon>Hexapoda</taxon>
        <taxon>Insecta</taxon>
        <taxon>Pterygota</taxon>
        <taxon>Neoptera</taxon>
        <taxon>Endopterygota</taxon>
        <taxon>Coleoptera</taxon>
        <taxon>Polyphaga</taxon>
        <taxon>Cucujiformia</taxon>
        <taxon>Tenebrionidae</taxon>
        <taxon>Zophobas</taxon>
    </lineage>
</organism>
<keyword evidence="2" id="KW-1185">Reference proteome</keyword>
<dbReference type="EMBL" id="JALNTZ010000005">
    <property type="protein sequence ID" value="KAJ3651110.1"/>
    <property type="molecule type" value="Genomic_DNA"/>
</dbReference>
<gene>
    <name evidence="1" type="ORF">Zmor_017169</name>
</gene>
<reference evidence="1" key="1">
    <citation type="journal article" date="2023" name="G3 (Bethesda)">
        <title>Whole genome assemblies of Zophobas morio and Tenebrio molitor.</title>
        <authorList>
            <person name="Kaur S."/>
            <person name="Stinson S.A."/>
            <person name="diCenzo G.C."/>
        </authorList>
    </citation>
    <scope>NUCLEOTIDE SEQUENCE</scope>
    <source>
        <strain evidence="1">QUZm001</strain>
    </source>
</reference>
<sequence>MLLKYCTVGDVGVWIWFNGILTSSSPSIVEEILNFNFPSFASMPHTLITALSIPYLFINTAFEKPRRPPPILKMLSSLITILRSTGIPFSRKPRLSPLLQKIASFCGQNFKSN</sequence>
<comment type="caution">
    <text evidence="1">The sequence shown here is derived from an EMBL/GenBank/DDBJ whole genome shotgun (WGS) entry which is preliminary data.</text>
</comment>
<accession>A0AA38MBR3</accession>
<name>A0AA38MBR3_9CUCU</name>
<protein>
    <submittedName>
        <fullName evidence="1">Uncharacterized protein</fullName>
    </submittedName>
</protein>